<name>A0A1E3P3L9_WICAA</name>
<sequence length="674" mass="75662">MSRDVESGYIESELPSSKDSFEIELEELNNDPNKPTHSKPTSSRNAGHIRLDDNTYSNDQKTTVSKFLHKVWYGPDEPSDNPPNFTSPLLIKLEEYPRYYKNRFKRMSGLILVIYCFLWASLDYSILLPQFTMSPSLKGSNETIVTLSCTGQQYFWKGKNGKCGLNGELCTPFEDRDVIVKCPALCDRGGWTYSATPVGDEMVKYTGYTIGGGSKEPDEKDKDTLTYPYRADSFPCGSAVHAGVLSPFFGGCVKVSFVGSQLSFNSTMGHYGTDFSVPFPSFFPSSFVFKNLPNGLSGCYDWRLLILFINIILGGPVVYLADGLVSYWIVNLVGYWTILLSLDPPVIVDPEDPESVATLFSIGFQRLLPLCFVLYTLWKICTKRTFSEPTSPVVKLFLWYPLFWLGVANNLTFDRLPVDRLTPKDLKEQPGGLIAVLSIFSTIITCAIIQAYKLWKSGRFQKYFKIYITFIISILVFAMLPGLSLRIHHYILALVLIPGCATKGFSAFMFQGVLLGLFLSGIARWDFASILETERCLLREEAGGSLEPPTFNNYTDGLVSWTDHNETAVIIKGEPKSPHDQLFGYSLVINDIERYVGNQTKINIDELINENQDFKDLVEDSLEKNADSNGDITLFLRLGKSTIDSHRETRGDYTRAAILKWPSGNWTAPCEGLS</sequence>
<feature type="region of interest" description="Disordered" evidence="1">
    <location>
        <begin position="1"/>
        <end position="57"/>
    </location>
</feature>
<dbReference type="InterPro" id="IPR004043">
    <property type="entry name" value="LCCL"/>
</dbReference>
<feature type="transmembrane region" description="Helical" evidence="2">
    <location>
        <begin position="433"/>
        <end position="452"/>
    </location>
</feature>
<keyword evidence="5" id="KW-1185">Reference proteome</keyword>
<reference evidence="4 5" key="1">
    <citation type="journal article" date="2016" name="Proc. Natl. Acad. Sci. U.S.A.">
        <title>Comparative genomics of biotechnologically important yeasts.</title>
        <authorList>
            <person name="Riley R."/>
            <person name="Haridas S."/>
            <person name="Wolfe K.H."/>
            <person name="Lopes M.R."/>
            <person name="Hittinger C.T."/>
            <person name="Goeker M."/>
            <person name="Salamov A.A."/>
            <person name="Wisecaver J.H."/>
            <person name="Long T.M."/>
            <person name="Calvey C.H."/>
            <person name="Aerts A.L."/>
            <person name="Barry K.W."/>
            <person name="Choi C."/>
            <person name="Clum A."/>
            <person name="Coughlan A.Y."/>
            <person name="Deshpande S."/>
            <person name="Douglass A.P."/>
            <person name="Hanson S.J."/>
            <person name="Klenk H.-P."/>
            <person name="LaButti K.M."/>
            <person name="Lapidus A."/>
            <person name="Lindquist E.A."/>
            <person name="Lipzen A.M."/>
            <person name="Meier-Kolthoff J.P."/>
            <person name="Ohm R.A."/>
            <person name="Otillar R.P."/>
            <person name="Pangilinan J.L."/>
            <person name="Peng Y."/>
            <person name="Rokas A."/>
            <person name="Rosa C.A."/>
            <person name="Scheuner C."/>
            <person name="Sibirny A.A."/>
            <person name="Slot J.C."/>
            <person name="Stielow J.B."/>
            <person name="Sun H."/>
            <person name="Kurtzman C.P."/>
            <person name="Blackwell M."/>
            <person name="Grigoriev I.V."/>
            <person name="Jeffries T.W."/>
        </authorList>
    </citation>
    <scope>NUCLEOTIDE SEQUENCE [LARGE SCALE GENOMIC DNA]</scope>
    <source>
        <strain evidence="5">ATCC 58044 / CBS 1984 / NCYC 433 / NRRL Y-366-8</strain>
    </source>
</reference>
<keyword evidence="2" id="KW-0472">Membrane</keyword>
<proteinExistence type="predicted"/>
<feature type="transmembrane region" description="Helical" evidence="2">
    <location>
        <begin position="464"/>
        <end position="484"/>
    </location>
</feature>
<evidence type="ECO:0000313" key="5">
    <source>
        <dbReference type="Proteomes" id="UP000094112"/>
    </source>
</evidence>
<dbReference type="EMBL" id="KV454210">
    <property type="protein sequence ID" value="ODQ60086.1"/>
    <property type="molecule type" value="Genomic_DNA"/>
</dbReference>
<accession>A0A1E3P3L9</accession>
<evidence type="ECO:0000313" key="4">
    <source>
        <dbReference type="EMBL" id="ODQ60086.1"/>
    </source>
</evidence>
<feature type="transmembrane region" description="Helical" evidence="2">
    <location>
        <begin position="302"/>
        <end position="321"/>
    </location>
</feature>
<feature type="compositionally biased region" description="Polar residues" evidence="1">
    <location>
        <begin position="30"/>
        <end position="45"/>
    </location>
</feature>
<dbReference type="AlphaFoldDB" id="A0A1E3P3L9"/>
<feature type="transmembrane region" description="Helical" evidence="2">
    <location>
        <begin position="359"/>
        <end position="381"/>
    </location>
</feature>
<feature type="transmembrane region" description="Helical" evidence="2">
    <location>
        <begin position="328"/>
        <end position="347"/>
    </location>
</feature>
<feature type="domain" description="LCCL" evidence="3">
    <location>
        <begin position="170"/>
        <end position="268"/>
    </location>
</feature>
<dbReference type="PANTHER" id="PTHR31331">
    <property type="entry name" value="LCCL DOMAIN PROTEIN (AFU_ORTHOLOGUE AFUA_5G08630)"/>
    <property type="match status" value="1"/>
</dbReference>
<dbReference type="OrthoDB" id="441660at2759"/>
<evidence type="ECO:0000256" key="1">
    <source>
        <dbReference type="SAM" id="MobiDB-lite"/>
    </source>
</evidence>
<dbReference type="Gene3D" id="2.170.130.20">
    <property type="entry name" value="LCCL-like domain"/>
    <property type="match status" value="1"/>
</dbReference>
<organism evidence="4 5">
    <name type="scientific">Wickerhamomyces anomalus (strain ATCC 58044 / CBS 1984 / NCYC 433 / NRRL Y-366-8)</name>
    <name type="common">Yeast</name>
    <name type="synonym">Hansenula anomala</name>
    <dbReference type="NCBI Taxonomy" id="683960"/>
    <lineage>
        <taxon>Eukaryota</taxon>
        <taxon>Fungi</taxon>
        <taxon>Dikarya</taxon>
        <taxon>Ascomycota</taxon>
        <taxon>Saccharomycotina</taxon>
        <taxon>Saccharomycetes</taxon>
        <taxon>Phaffomycetales</taxon>
        <taxon>Wickerhamomycetaceae</taxon>
        <taxon>Wickerhamomyces</taxon>
    </lineage>
</organism>
<protein>
    <recommendedName>
        <fullName evidence="3">LCCL domain-containing protein</fullName>
    </recommendedName>
</protein>
<dbReference type="RefSeq" id="XP_019039293.1">
    <property type="nucleotide sequence ID" value="XM_019182572.1"/>
</dbReference>
<dbReference type="STRING" id="683960.A0A1E3P3L9"/>
<dbReference type="SUPFAM" id="SSF69848">
    <property type="entry name" value="LCCL domain"/>
    <property type="match status" value="1"/>
</dbReference>
<dbReference type="PANTHER" id="PTHR31331:SF1">
    <property type="entry name" value="CYSTEINE RICH SECRETORY PROTEIN LCCL DOMAIN CONTAINING 2"/>
    <property type="match status" value="1"/>
</dbReference>
<gene>
    <name evidence="4" type="ORF">WICANDRAFT_42551</name>
</gene>
<dbReference type="Proteomes" id="UP000094112">
    <property type="component" value="Unassembled WGS sequence"/>
</dbReference>
<evidence type="ECO:0000259" key="3">
    <source>
        <dbReference type="Pfam" id="PF03815"/>
    </source>
</evidence>
<dbReference type="GeneID" id="30199818"/>
<keyword evidence="2" id="KW-0812">Transmembrane</keyword>
<evidence type="ECO:0000256" key="2">
    <source>
        <dbReference type="SAM" id="Phobius"/>
    </source>
</evidence>
<dbReference type="InterPro" id="IPR036609">
    <property type="entry name" value="LCCL_sf"/>
</dbReference>
<dbReference type="Pfam" id="PF03815">
    <property type="entry name" value="LCCL"/>
    <property type="match status" value="1"/>
</dbReference>
<feature type="transmembrane region" description="Helical" evidence="2">
    <location>
        <begin position="490"/>
        <end position="519"/>
    </location>
</feature>
<keyword evidence="2" id="KW-1133">Transmembrane helix</keyword>
<feature type="transmembrane region" description="Helical" evidence="2">
    <location>
        <begin position="107"/>
        <end position="127"/>
    </location>
</feature>
<dbReference type="InterPro" id="IPR051957">
    <property type="entry name" value="CRISP-LCCL_domain"/>
</dbReference>